<protein>
    <submittedName>
        <fullName evidence="2">Uncharacterized protein</fullName>
    </submittedName>
</protein>
<keyword evidence="3" id="KW-1185">Reference proteome</keyword>
<proteinExistence type="predicted"/>
<gene>
    <name evidence="2" type="ORF">NDU88_000725</name>
</gene>
<sequence>MPASGYGVASCVRSFQLTAHNAPKPLAPDAISPEMGTMLPAPLVPQKLKRTKKRLPWPRLQGASAHKPAPRPPAFRGGAAVAPSSLISNARMHRAPQALVRKKESTSSVPLELHFQCPHGVEKQFQLDGIDTTWSHQPG</sequence>
<dbReference type="Proteomes" id="UP001066276">
    <property type="component" value="Chromosome 12"/>
</dbReference>
<organism evidence="2 3">
    <name type="scientific">Pleurodeles waltl</name>
    <name type="common">Iberian ribbed newt</name>
    <dbReference type="NCBI Taxonomy" id="8319"/>
    <lineage>
        <taxon>Eukaryota</taxon>
        <taxon>Metazoa</taxon>
        <taxon>Chordata</taxon>
        <taxon>Craniata</taxon>
        <taxon>Vertebrata</taxon>
        <taxon>Euteleostomi</taxon>
        <taxon>Amphibia</taxon>
        <taxon>Batrachia</taxon>
        <taxon>Caudata</taxon>
        <taxon>Salamandroidea</taxon>
        <taxon>Salamandridae</taxon>
        <taxon>Pleurodelinae</taxon>
        <taxon>Pleurodeles</taxon>
    </lineage>
</organism>
<feature type="compositionally biased region" description="Basic residues" evidence="1">
    <location>
        <begin position="47"/>
        <end position="56"/>
    </location>
</feature>
<dbReference type="AlphaFoldDB" id="A0AAV7KMP6"/>
<feature type="region of interest" description="Disordered" evidence="1">
    <location>
        <begin position="43"/>
        <end position="80"/>
    </location>
</feature>
<dbReference type="EMBL" id="JANPWB010000016">
    <property type="protein sequence ID" value="KAJ1080526.1"/>
    <property type="molecule type" value="Genomic_DNA"/>
</dbReference>
<name>A0AAV7KMP6_PLEWA</name>
<evidence type="ECO:0000313" key="3">
    <source>
        <dbReference type="Proteomes" id="UP001066276"/>
    </source>
</evidence>
<evidence type="ECO:0000256" key="1">
    <source>
        <dbReference type="SAM" id="MobiDB-lite"/>
    </source>
</evidence>
<accession>A0AAV7KMP6</accession>
<comment type="caution">
    <text evidence="2">The sequence shown here is derived from an EMBL/GenBank/DDBJ whole genome shotgun (WGS) entry which is preliminary data.</text>
</comment>
<evidence type="ECO:0000313" key="2">
    <source>
        <dbReference type="EMBL" id="KAJ1080526.1"/>
    </source>
</evidence>
<reference evidence="2" key="1">
    <citation type="journal article" date="2022" name="bioRxiv">
        <title>Sequencing and chromosome-scale assembly of the giantPleurodeles waltlgenome.</title>
        <authorList>
            <person name="Brown T."/>
            <person name="Elewa A."/>
            <person name="Iarovenko S."/>
            <person name="Subramanian E."/>
            <person name="Araus A.J."/>
            <person name="Petzold A."/>
            <person name="Susuki M."/>
            <person name="Suzuki K.-i.T."/>
            <person name="Hayashi T."/>
            <person name="Toyoda A."/>
            <person name="Oliveira C."/>
            <person name="Osipova E."/>
            <person name="Leigh N.D."/>
            <person name="Simon A."/>
            <person name="Yun M.H."/>
        </authorList>
    </citation>
    <scope>NUCLEOTIDE SEQUENCE</scope>
    <source>
        <strain evidence="2">20211129_DDA</strain>
        <tissue evidence="2">Liver</tissue>
    </source>
</reference>